<evidence type="ECO:0000256" key="4">
    <source>
        <dbReference type="PIRSR" id="PIRSR006230-1"/>
    </source>
</evidence>
<feature type="binding site" evidence="4">
    <location>
        <position position="167"/>
    </location>
    <ligand>
        <name>GTP</name>
        <dbReference type="ChEBI" id="CHEBI:37565"/>
    </ligand>
</feature>
<dbReference type="PANTHER" id="PTHR45782">
    <property type="entry name" value="MITOCHONDRIAL RIBOSOME-ASSOCIATED GTPASE 1"/>
    <property type="match status" value="1"/>
</dbReference>
<name>S3DIS1_9GAMM</name>
<proteinExistence type="inferred from homology"/>
<dbReference type="InterPro" id="IPR016478">
    <property type="entry name" value="GTPase_MTG1"/>
</dbReference>
<comment type="function">
    <text evidence="3">Required for a late step of 50S ribosomal subunit assembly. Has GTPase activity.</text>
</comment>
<dbReference type="InterPro" id="IPR030378">
    <property type="entry name" value="G_CP_dom"/>
</dbReference>
<feature type="domain" description="CP-type G" evidence="5">
    <location>
        <begin position="14"/>
        <end position="171"/>
    </location>
</feature>
<dbReference type="GO" id="GO:0003924">
    <property type="term" value="F:GTPase activity"/>
    <property type="evidence" value="ECO:0007669"/>
    <property type="project" value="TreeGrafter"/>
</dbReference>
<dbReference type="STRING" id="28176.CF66_2364"/>
<evidence type="ECO:0000256" key="2">
    <source>
        <dbReference type="ARBA" id="ARBA00023134"/>
    </source>
</evidence>
<evidence type="ECO:0000313" key="7">
    <source>
        <dbReference type="Proteomes" id="UP000053688"/>
    </source>
</evidence>
<keyword evidence="7" id="KW-1185">Reference proteome</keyword>
<dbReference type="GO" id="GO:0006412">
    <property type="term" value="P:translation"/>
    <property type="evidence" value="ECO:0007669"/>
    <property type="project" value="TreeGrafter"/>
</dbReference>
<keyword evidence="1 3" id="KW-0547">Nucleotide-binding</keyword>
<dbReference type="GO" id="GO:0005737">
    <property type="term" value="C:cytoplasm"/>
    <property type="evidence" value="ECO:0007669"/>
    <property type="project" value="UniProtKB-SubCell"/>
</dbReference>
<dbReference type="EMBL" id="AMSD01000001">
    <property type="protein sequence ID" value="EPE37620.1"/>
    <property type="molecule type" value="Genomic_DNA"/>
</dbReference>
<dbReference type="PIRSF" id="PIRSF006230">
    <property type="entry name" value="MG442"/>
    <property type="match status" value="1"/>
</dbReference>
<dbReference type="InterPro" id="IPR006073">
    <property type="entry name" value="GTP-bd"/>
</dbReference>
<dbReference type="PANTHER" id="PTHR45782:SF4">
    <property type="entry name" value="MITOCHONDRIAL RIBOSOME-ASSOCIATED GTPASE 1"/>
    <property type="match status" value="1"/>
</dbReference>
<keyword evidence="3" id="KW-0963">Cytoplasm</keyword>
<dbReference type="PROSITE" id="PS51721">
    <property type="entry name" value="G_CP"/>
    <property type="match status" value="1"/>
</dbReference>
<dbReference type="AlphaFoldDB" id="S3DIS1"/>
<comment type="caution">
    <text evidence="6">The sequence shown here is derived from an EMBL/GenBank/DDBJ whole genome shotgun (WGS) entry which is preliminary data.</text>
</comment>
<reference evidence="6 7" key="1">
    <citation type="journal article" date="2014" name="Environ. Microbiol.">
        <title>Genomic signatures of obligate host dependence in the luminous bacterial symbiont of a vertebrate.</title>
        <authorList>
            <person name="Hendry T.A."/>
            <person name="de Wet J.R."/>
            <person name="Dunlap P.V."/>
        </authorList>
    </citation>
    <scope>NUCLEOTIDE SEQUENCE [LARGE SCALE GENOMIC DNA]</scope>
    <source>
        <strain evidence="6 7">Akat1</strain>
    </source>
</reference>
<dbReference type="PRINTS" id="PR00326">
    <property type="entry name" value="GTP1OBG"/>
</dbReference>
<dbReference type="CDD" id="cd01856">
    <property type="entry name" value="YlqF"/>
    <property type="match status" value="1"/>
</dbReference>
<dbReference type="RefSeq" id="WP_016503418.1">
    <property type="nucleotide sequence ID" value="NZ_AMSD01000001.1"/>
</dbReference>
<keyword evidence="2 3" id="KW-0342">GTP-binding</keyword>
<dbReference type="PATRIC" id="fig|1236703.3.peg.60"/>
<dbReference type="SUPFAM" id="SSF52540">
    <property type="entry name" value="P-loop containing nucleoside triphosphate hydrolases"/>
    <property type="match status" value="1"/>
</dbReference>
<comment type="subcellular location">
    <subcellularLocation>
        <location evidence="3">Cytoplasm</location>
    </subcellularLocation>
</comment>
<dbReference type="NCBIfam" id="TIGR03596">
    <property type="entry name" value="GTPase_YlqF"/>
    <property type="match status" value="1"/>
</dbReference>
<evidence type="ECO:0000256" key="1">
    <source>
        <dbReference type="ARBA" id="ARBA00022741"/>
    </source>
</evidence>
<dbReference type="InterPro" id="IPR023179">
    <property type="entry name" value="GTP-bd_ortho_bundle_sf"/>
</dbReference>
<dbReference type="Gene3D" id="1.10.1580.10">
    <property type="match status" value="1"/>
</dbReference>
<feature type="binding site" evidence="4">
    <location>
        <begin position="123"/>
        <end position="128"/>
    </location>
    <ligand>
        <name>GTP</name>
        <dbReference type="ChEBI" id="CHEBI:37565"/>
    </ligand>
</feature>
<gene>
    <name evidence="6" type="ORF">O1U_0074</name>
</gene>
<dbReference type="Gene3D" id="3.40.50.300">
    <property type="entry name" value="P-loop containing nucleotide triphosphate hydrolases"/>
    <property type="match status" value="1"/>
</dbReference>
<dbReference type="InterPro" id="IPR019991">
    <property type="entry name" value="GTP-bd_ribosome_bgen"/>
</dbReference>
<dbReference type="GO" id="GO:0005525">
    <property type="term" value="F:GTP binding"/>
    <property type="evidence" value="ECO:0007669"/>
    <property type="project" value="UniProtKB-KW"/>
</dbReference>
<evidence type="ECO:0000259" key="5">
    <source>
        <dbReference type="PROSITE" id="PS51721"/>
    </source>
</evidence>
<evidence type="ECO:0000256" key="3">
    <source>
        <dbReference type="PIRNR" id="PIRNR006230"/>
    </source>
</evidence>
<dbReference type="Proteomes" id="UP000053688">
    <property type="component" value="Unassembled WGS sequence"/>
</dbReference>
<dbReference type="eggNOG" id="COG1161">
    <property type="taxonomic scope" value="Bacteria"/>
</dbReference>
<protein>
    <recommendedName>
        <fullName evidence="3">Ribosome biogenesis GTPase A</fullName>
    </recommendedName>
</protein>
<comment type="similarity">
    <text evidence="3">Belongs to the TRAFAC class YlqF/YawG GTPase family. MTG1 subfamily.</text>
</comment>
<accession>S3DIS1</accession>
<dbReference type="Pfam" id="PF01926">
    <property type="entry name" value="MMR_HSR1"/>
    <property type="match status" value="1"/>
</dbReference>
<organism evidence="6 7">
    <name type="scientific">Candidatus Photodesmus katoptron Akat1</name>
    <dbReference type="NCBI Taxonomy" id="1236703"/>
    <lineage>
        <taxon>Bacteria</taxon>
        <taxon>Pseudomonadati</taxon>
        <taxon>Pseudomonadota</taxon>
        <taxon>Gammaproteobacteria</taxon>
        <taxon>Vibrionales</taxon>
        <taxon>Vibrionaceae</taxon>
        <taxon>Candidatus Photodesmus</taxon>
    </lineage>
</organism>
<feature type="binding site" evidence="4">
    <location>
        <begin position="58"/>
        <end position="61"/>
    </location>
    <ligand>
        <name>GTP</name>
        <dbReference type="ChEBI" id="CHEBI:37565"/>
    </ligand>
</feature>
<dbReference type="InterPro" id="IPR027417">
    <property type="entry name" value="P-loop_NTPase"/>
</dbReference>
<sequence>MSIQWFPGHMYKATKKIEEIVKQIDIFIEILDARIPFSSQNPIFPKWYTNKHHLTVLNKSDLADPKLTKLWMQYFQKKEIKAISTIASNLQSVCKIKKICRKFIPSNHKIKKNIKVMIIGIPNVGKSTIINTLASRTISVTGNQPAITRSQQCVNLKNGIVLYDTPGIFLTKIEDRSVAFRLAAIGAVKNIAIEYDEVAIDIISYLLKYYPEKIKKRYKIKKLPESSIEIINAIGINRGTLKPGAYIDNYKACEIFLNEFRNGILKEITLESPEILL</sequence>
<evidence type="ECO:0000313" key="6">
    <source>
        <dbReference type="EMBL" id="EPE37620.1"/>
    </source>
</evidence>